<dbReference type="Pfam" id="PF21467">
    <property type="entry name" value="BetaGal_gal-bd"/>
    <property type="match status" value="1"/>
</dbReference>
<dbReference type="GO" id="GO:0004565">
    <property type="term" value="F:beta-galactosidase activity"/>
    <property type="evidence" value="ECO:0007669"/>
    <property type="project" value="UniProtKB-EC"/>
</dbReference>
<dbReference type="AlphaFoldDB" id="A0A914BMT7"/>
<evidence type="ECO:0000256" key="9">
    <source>
        <dbReference type="SAM" id="SignalP"/>
    </source>
</evidence>
<keyword evidence="2 9" id="KW-0732">Signal</keyword>
<comment type="similarity">
    <text evidence="1 7">Belongs to the glycosyl hydrolase 35 family.</text>
</comment>
<dbReference type="SUPFAM" id="SSF49785">
    <property type="entry name" value="Galactose-binding domain-like"/>
    <property type="match status" value="1"/>
</dbReference>
<dbReference type="PANTHER" id="PTHR23421">
    <property type="entry name" value="BETA-GALACTOSIDASE RELATED"/>
    <property type="match status" value="1"/>
</dbReference>
<dbReference type="Pfam" id="PF01301">
    <property type="entry name" value="Glyco_hydro_35"/>
    <property type="match status" value="1"/>
</dbReference>
<dbReference type="PROSITE" id="PS01182">
    <property type="entry name" value="GLYCOSYL_HYDROL_F35"/>
    <property type="match status" value="1"/>
</dbReference>
<dbReference type="InterPro" id="IPR031330">
    <property type="entry name" value="Gly_Hdrlase_35_cat"/>
</dbReference>
<evidence type="ECO:0000256" key="6">
    <source>
        <dbReference type="RuleBase" id="RU000675"/>
    </source>
</evidence>
<sequence>MRWTNLIAAAVLLLVFLESEGISAARSFTIDYDKNTFLKDGQPFRYIAGSMHYARVHPMYWKDRLTKMYMAGLDAVQTYVPWNFHEPKQGSFDFEAGADLESFLQMAQASGLLVILRAGPYICGEWDMGGLPSWLLKNHGIKLRTSDPVYLKYVDQWLDTFLPKIKSHLYANGGPIITVQIENEYGSYPACDHEYMRHLLRQFKSHLGEDVVFFTTDGPSQRLLECGSLQGIYATVDFGAGGDPSARFAVQRQFEPKGPLVNSEYYTGWLDHWGSPHQTRTTTGIVDSLDKILHLGANVNMYMFEGGTNFAYWNGANGNEASYSPQPTSYDYDAPLTEAGDPTQKYLDIRTLIGKYKKLPPGNVPPPTPKHAYGKTDMNRIATLYEALGVISPTGPISTDYPMSMEDLQQDFGFMLYRTQLKANYTKPTPLFIPGIRDRGYVMVDQKPIGILQRNTHVTLNIDGHVNSTLDILVENMGRLNYGCCINDTKGIISNVTLDNVVLKSWQIYSLNLSKAHPMTLQAIAMTTPAKLEDVPSGPLEIPSFYIGTLPSGPAGGPQDTFLQMPGWSKGQAFINGFNLGRYWPAEGPQLTLYVPAFVLTATKNTLVLFETEHSPCNSSNPCSVEFVDKPILNSTIPPVGDRFVVPEIQQETENMDTIQDFDLIDEDVFEWESMALSELDSSESGASSWEYEVDDPRWVVDGIPDPVDGPEPSTDPVAEENGKNEDNSWLGVAKDIALSAVEIFVYFTSLPVLAWGYL</sequence>
<feature type="signal peptide" evidence="9">
    <location>
        <begin position="1"/>
        <end position="24"/>
    </location>
</feature>
<accession>A0A914BMT7</accession>
<evidence type="ECO:0000259" key="11">
    <source>
        <dbReference type="Pfam" id="PF21317"/>
    </source>
</evidence>
<organism evidence="13 14">
    <name type="scientific">Patiria miniata</name>
    <name type="common">Bat star</name>
    <name type="synonym">Asterina miniata</name>
    <dbReference type="NCBI Taxonomy" id="46514"/>
    <lineage>
        <taxon>Eukaryota</taxon>
        <taxon>Metazoa</taxon>
        <taxon>Echinodermata</taxon>
        <taxon>Eleutherozoa</taxon>
        <taxon>Asterozoa</taxon>
        <taxon>Asteroidea</taxon>
        <taxon>Valvatacea</taxon>
        <taxon>Valvatida</taxon>
        <taxon>Asterinidae</taxon>
        <taxon>Patiria</taxon>
    </lineage>
</organism>
<dbReference type="InterPro" id="IPR017853">
    <property type="entry name" value="GH"/>
</dbReference>
<dbReference type="Proteomes" id="UP000887568">
    <property type="component" value="Unplaced"/>
</dbReference>
<protein>
    <recommendedName>
        <fullName evidence="6">Beta-galactosidase</fullName>
        <ecNumber evidence="6">3.2.1.23</ecNumber>
    </recommendedName>
</protein>
<feature type="region of interest" description="Disordered" evidence="8">
    <location>
        <begin position="702"/>
        <end position="727"/>
    </location>
</feature>
<feature type="domain" description="Beta-galactosidase galactose-binding" evidence="12">
    <location>
        <begin position="543"/>
        <end position="605"/>
    </location>
</feature>
<dbReference type="GO" id="GO:0005975">
    <property type="term" value="P:carbohydrate metabolic process"/>
    <property type="evidence" value="ECO:0007669"/>
    <property type="project" value="InterPro"/>
</dbReference>
<keyword evidence="3 6" id="KW-0378">Hydrolase</keyword>
<feature type="chain" id="PRO_5038031054" description="Beta-galactosidase" evidence="9">
    <location>
        <begin position="25"/>
        <end position="759"/>
    </location>
</feature>
<dbReference type="FunFam" id="3.20.20.80:FF:000017">
    <property type="entry name" value="Beta-galactosidase"/>
    <property type="match status" value="1"/>
</dbReference>
<proteinExistence type="inferred from homology"/>
<dbReference type="InterPro" id="IPR048912">
    <property type="entry name" value="BetaGal1-like_ABD1"/>
</dbReference>
<dbReference type="GeneID" id="119745365"/>
<dbReference type="Pfam" id="PF21317">
    <property type="entry name" value="BetaGal_ABD_1"/>
    <property type="match status" value="1"/>
</dbReference>
<keyword evidence="4" id="KW-0325">Glycoprotein</keyword>
<evidence type="ECO:0000256" key="1">
    <source>
        <dbReference type="ARBA" id="ARBA00009809"/>
    </source>
</evidence>
<dbReference type="RefSeq" id="XP_038077603.1">
    <property type="nucleotide sequence ID" value="XM_038221675.1"/>
</dbReference>
<evidence type="ECO:0000256" key="8">
    <source>
        <dbReference type="SAM" id="MobiDB-lite"/>
    </source>
</evidence>
<evidence type="ECO:0000259" key="10">
    <source>
        <dbReference type="Pfam" id="PF01301"/>
    </source>
</evidence>
<evidence type="ECO:0000256" key="4">
    <source>
        <dbReference type="ARBA" id="ARBA00023180"/>
    </source>
</evidence>
<feature type="domain" description="Glycoside hydrolase 35 catalytic" evidence="10">
    <location>
        <begin position="36"/>
        <end position="355"/>
    </location>
</feature>
<dbReference type="InterPro" id="IPR048913">
    <property type="entry name" value="BetaGal_gal-bd"/>
</dbReference>
<evidence type="ECO:0000256" key="5">
    <source>
        <dbReference type="ARBA" id="ARBA00023295"/>
    </source>
</evidence>
<evidence type="ECO:0000256" key="3">
    <source>
        <dbReference type="ARBA" id="ARBA00022801"/>
    </source>
</evidence>
<comment type="catalytic activity">
    <reaction evidence="6">
        <text>Hydrolysis of terminal non-reducing beta-D-galactose residues in beta-D-galactosides.</text>
        <dbReference type="EC" id="3.2.1.23"/>
    </reaction>
</comment>
<dbReference type="SUPFAM" id="SSF51445">
    <property type="entry name" value="(Trans)glycosidases"/>
    <property type="match status" value="1"/>
</dbReference>
<reference evidence="13" key="1">
    <citation type="submission" date="2022-11" db="UniProtKB">
        <authorList>
            <consortium name="EnsemblMetazoa"/>
        </authorList>
    </citation>
    <scope>IDENTIFICATION</scope>
</reference>
<feature type="domain" description="Beta-galactosidase 1-like first all-beta" evidence="11">
    <location>
        <begin position="402"/>
        <end position="512"/>
    </location>
</feature>
<dbReference type="PRINTS" id="PR00742">
    <property type="entry name" value="GLHYDRLASE35"/>
</dbReference>
<evidence type="ECO:0000259" key="12">
    <source>
        <dbReference type="Pfam" id="PF21467"/>
    </source>
</evidence>
<dbReference type="OrthoDB" id="1657402at2759"/>
<evidence type="ECO:0000256" key="7">
    <source>
        <dbReference type="RuleBase" id="RU003679"/>
    </source>
</evidence>
<dbReference type="InterPro" id="IPR008979">
    <property type="entry name" value="Galactose-bd-like_sf"/>
</dbReference>
<evidence type="ECO:0000313" key="13">
    <source>
        <dbReference type="EnsemblMetazoa" id="XP_038077603.1"/>
    </source>
</evidence>
<keyword evidence="14" id="KW-1185">Reference proteome</keyword>
<evidence type="ECO:0000256" key="2">
    <source>
        <dbReference type="ARBA" id="ARBA00022729"/>
    </source>
</evidence>
<dbReference type="Gene3D" id="2.60.120.260">
    <property type="entry name" value="Galactose-binding domain-like"/>
    <property type="match status" value="2"/>
</dbReference>
<dbReference type="InterPro" id="IPR001944">
    <property type="entry name" value="Glycoside_Hdrlase_35"/>
</dbReference>
<name>A0A914BMT7_PATMI</name>
<dbReference type="OMA" id="FWNIHEQ"/>
<keyword evidence="5 6" id="KW-0326">Glycosidase</keyword>
<evidence type="ECO:0000313" key="14">
    <source>
        <dbReference type="Proteomes" id="UP000887568"/>
    </source>
</evidence>
<dbReference type="Gene3D" id="3.20.20.80">
    <property type="entry name" value="Glycosidases"/>
    <property type="match status" value="1"/>
</dbReference>
<dbReference type="EC" id="3.2.1.23" evidence="6"/>
<dbReference type="InterPro" id="IPR019801">
    <property type="entry name" value="Glyco_hydro_35_CS"/>
</dbReference>
<dbReference type="FunFam" id="2.60.120.260:FF:000021">
    <property type="entry name" value="Beta-galactosidase"/>
    <property type="match status" value="1"/>
</dbReference>
<dbReference type="EnsemblMetazoa" id="XM_038221675.1">
    <property type="protein sequence ID" value="XP_038077603.1"/>
    <property type="gene ID" value="LOC119745365"/>
</dbReference>